<sequence>MDELWYEDFRVGETYEFDPVRVDEDDIVEFATRYDPLSFHTDAGAASESRYGGLIASGIQTMALSQSQVVDGLYGRSHIIGSLGFESVRFPRPVRPGDRLTTHIEVLDRRVSESDPSRGIVTTERTVVDGADAVVFEAVNNVLFERRSTNSPRD</sequence>
<reference evidence="2 3" key="1">
    <citation type="journal article" date="2019" name="Int. J. Syst. Evol. Microbiol.">
        <title>The Global Catalogue of Microorganisms (GCM) 10K type strain sequencing project: providing services to taxonomists for standard genome sequencing and annotation.</title>
        <authorList>
            <consortium name="The Broad Institute Genomics Platform"/>
            <consortium name="The Broad Institute Genome Sequencing Center for Infectious Disease"/>
            <person name="Wu L."/>
            <person name="Ma J."/>
        </authorList>
    </citation>
    <scope>NUCLEOTIDE SEQUENCE [LARGE SCALE GENOMIC DNA]</scope>
    <source>
        <strain evidence="2 3">IBRC-M 10256</strain>
    </source>
</reference>
<dbReference type="PANTHER" id="PTHR43664">
    <property type="entry name" value="MONOAMINE OXIDASE-RELATED"/>
    <property type="match status" value="1"/>
</dbReference>
<dbReference type="AlphaFoldDB" id="A0ABD5NJB1"/>
<evidence type="ECO:0000259" key="1">
    <source>
        <dbReference type="Pfam" id="PF01575"/>
    </source>
</evidence>
<organism evidence="2 3">
    <name type="scientific">Halovivax cerinus</name>
    <dbReference type="NCBI Taxonomy" id="1487865"/>
    <lineage>
        <taxon>Archaea</taxon>
        <taxon>Methanobacteriati</taxon>
        <taxon>Methanobacteriota</taxon>
        <taxon>Stenosarchaea group</taxon>
        <taxon>Halobacteria</taxon>
        <taxon>Halobacteriales</taxon>
        <taxon>Natrialbaceae</taxon>
        <taxon>Halovivax</taxon>
    </lineage>
</organism>
<protein>
    <submittedName>
        <fullName evidence="2">MaoC family dehydratase</fullName>
    </submittedName>
</protein>
<proteinExistence type="predicted"/>
<dbReference type="InterPro" id="IPR029069">
    <property type="entry name" value="HotDog_dom_sf"/>
</dbReference>
<comment type="caution">
    <text evidence="2">The sequence shown here is derived from an EMBL/GenBank/DDBJ whole genome shotgun (WGS) entry which is preliminary data.</text>
</comment>
<gene>
    <name evidence="2" type="ORF">ACFOUR_01950</name>
</gene>
<accession>A0ABD5NJB1</accession>
<dbReference type="GeneID" id="73904698"/>
<dbReference type="Pfam" id="PF01575">
    <property type="entry name" value="MaoC_dehydratas"/>
    <property type="match status" value="1"/>
</dbReference>
<dbReference type="Gene3D" id="3.10.129.10">
    <property type="entry name" value="Hotdog Thioesterase"/>
    <property type="match status" value="1"/>
</dbReference>
<dbReference type="CDD" id="cd03454">
    <property type="entry name" value="YdeM"/>
    <property type="match status" value="1"/>
</dbReference>
<evidence type="ECO:0000313" key="2">
    <source>
        <dbReference type="EMBL" id="MFC3957136.1"/>
    </source>
</evidence>
<dbReference type="InterPro" id="IPR002539">
    <property type="entry name" value="MaoC-like_dom"/>
</dbReference>
<dbReference type="SUPFAM" id="SSF54637">
    <property type="entry name" value="Thioesterase/thiol ester dehydrase-isomerase"/>
    <property type="match status" value="1"/>
</dbReference>
<name>A0ABD5NJB1_9EURY</name>
<evidence type="ECO:0000313" key="3">
    <source>
        <dbReference type="Proteomes" id="UP001595846"/>
    </source>
</evidence>
<feature type="domain" description="MaoC-like" evidence="1">
    <location>
        <begin position="11"/>
        <end position="126"/>
    </location>
</feature>
<keyword evidence="3" id="KW-1185">Reference proteome</keyword>
<dbReference type="Proteomes" id="UP001595846">
    <property type="component" value="Unassembled WGS sequence"/>
</dbReference>
<dbReference type="InterPro" id="IPR052342">
    <property type="entry name" value="MCH/BMMD"/>
</dbReference>
<dbReference type="EMBL" id="JBHSAQ010000001">
    <property type="protein sequence ID" value="MFC3957136.1"/>
    <property type="molecule type" value="Genomic_DNA"/>
</dbReference>
<dbReference type="PANTHER" id="PTHR43664:SF1">
    <property type="entry name" value="BETA-METHYLMALYL-COA DEHYDRATASE"/>
    <property type="match status" value="1"/>
</dbReference>
<dbReference type="RefSeq" id="WP_256531933.1">
    <property type="nucleotide sequence ID" value="NZ_CP101824.1"/>
</dbReference>